<reference evidence="4" key="1">
    <citation type="submission" date="2020-05" db="EMBL/GenBank/DDBJ databases">
        <authorList>
            <person name="Rincon C."/>
            <person name="Sanders R I."/>
            <person name="Robbins C."/>
            <person name="Chaturvedi A."/>
        </authorList>
    </citation>
    <scope>NUCLEOTIDE SEQUENCE</scope>
    <source>
        <strain evidence="4">CHB12</strain>
    </source>
</reference>
<dbReference type="CDD" id="cd06465">
    <property type="entry name" value="p23_hB-ind1_like"/>
    <property type="match status" value="1"/>
</dbReference>
<evidence type="ECO:0000313" key="5">
    <source>
        <dbReference type="Proteomes" id="UP000684084"/>
    </source>
</evidence>
<dbReference type="GO" id="GO:0051879">
    <property type="term" value="F:Hsp90 protein binding"/>
    <property type="evidence" value="ECO:0007669"/>
    <property type="project" value="InterPro"/>
</dbReference>
<dbReference type="GO" id="GO:0051131">
    <property type="term" value="P:chaperone-mediated protein complex assembly"/>
    <property type="evidence" value="ECO:0007669"/>
    <property type="project" value="TreeGrafter"/>
</dbReference>
<sequence length="227" mass="26235">MSNNKILHPEVLWAQRSNELYITINVTDCKEPKINVTENKISFEGKSGPEQSLYGFELEFHKDIKPETAKRSTTPRNIFLVLEKAEQKQDYWPRLQKDKKKIPFLKTDFSKWKDEDEDEDEGGPDPTGGMDFSNLMGEGSDSALDDSDEDMPGLETVDDTTKINDSTKEESSEISEESKSEEKEIKSEEKEIKSEEKEIKSEEKEIKNEEKEIKNEEKEIKSEESKK</sequence>
<dbReference type="PANTHER" id="PTHR22932:SF1">
    <property type="entry name" value="CO-CHAPERONE PROTEIN DAF-41"/>
    <property type="match status" value="1"/>
</dbReference>
<evidence type="ECO:0000256" key="1">
    <source>
        <dbReference type="ARBA" id="ARBA00025733"/>
    </source>
</evidence>
<name>A0A915ZE18_9GLOM</name>
<dbReference type="InterPro" id="IPR045250">
    <property type="entry name" value="p23-like"/>
</dbReference>
<dbReference type="PROSITE" id="PS51203">
    <property type="entry name" value="CS"/>
    <property type="match status" value="1"/>
</dbReference>
<dbReference type="AlphaFoldDB" id="A0A915ZE18"/>
<dbReference type="Pfam" id="PF04969">
    <property type="entry name" value="CS"/>
    <property type="match status" value="1"/>
</dbReference>
<organism evidence="4 5">
    <name type="scientific">Rhizophagus irregularis</name>
    <dbReference type="NCBI Taxonomy" id="588596"/>
    <lineage>
        <taxon>Eukaryota</taxon>
        <taxon>Fungi</taxon>
        <taxon>Fungi incertae sedis</taxon>
        <taxon>Mucoromycota</taxon>
        <taxon>Glomeromycotina</taxon>
        <taxon>Glomeromycetes</taxon>
        <taxon>Glomerales</taxon>
        <taxon>Glomeraceae</taxon>
        <taxon>Rhizophagus</taxon>
    </lineage>
</organism>
<evidence type="ECO:0000313" key="4">
    <source>
        <dbReference type="EMBL" id="CAB5372815.1"/>
    </source>
</evidence>
<comment type="similarity">
    <text evidence="1">Belongs to the p23/wos2 family.</text>
</comment>
<dbReference type="GO" id="GO:0051087">
    <property type="term" value="F:protein-folding chaperone binding"/>
    <property type="evidence" value="ECO:0007669"/>
    <property type="project" value="TreeGrafter"/>
</dbReference>
<protein>
    <recommendedName>
        <fullName evidence="3">CS domain-containing protein</fullName>
    </recommendedName>
</protein>
<dbReference type="VEuPathDB" id="FungiDB:RhiirFUN_020203"/>
<gene>
    <name evidence="4" type="ORF">CHRIB12_LOCUS13743</name>
</gene>
<comment type="caution">
    <text evidence="4">The sequence shown here is derived from an EMBL/GenBank/DDBJ whole genome shotgun (WGS) entry which is preliminary data.</text>
</comment>
<dbReference type="GO" id="GO:0005829">
    <property type="term" value="C:cytosol"/>
    <property type="evidence" value="ECO:0007669"/>
    <property type="project" value="TreeGrafter"/>
</dbReference>
<evidence type="ECO:0000259" key="3">
    <source>
        <dbReference type="PROSITE" id="PS51203"/>
    </source>
</evidence>
<dbReference type="GO" id="GO:0005634">
    <property type="term" value="C:nucleus"/>
    <property type="evidence" value="ECO:0007669"/>
    <property type="project" value="TreeGrafter"/>
</dbReference>
<accession>A0A915ZE18</accession>
<evidence type="ECO:0000256" key="2">
    <source>
        <dbReference type="SAM" id="MobiDB-lite"/>
    </source>
</evidence>
<dbReference type="PANTHER" id="PTHR22932">
    <property type="entry name" value="TELOMERASE-BINDING PROTEIN P23 HSP90 CO-CHAPERONE"/>
    <property type="match status" value="1"/>
</dbReference>
<feature type="domain" description="CS" evidence="3">
    <location>
        <begin position="6"/>
        <end position="96"/>
    </location>
</feature>
<dbReference type="FunFam" id="2.60.40.790:FF:000013">
    <property type="entry name" value="Very-long-chain (3R)-3-hydroxyacyl-CoA dehydratase"/>
    <property type="match status" value="1"/>
</dbReference>
<feature type="compositionally biased region" description="Basic and acidic residues" evidence="2">
    <location>
        <begin position="159"/>
        <end position="227"/>
    </location>
</feature>
<dbReference type="EMBL" id="CAGKOT010000031">
    <property type="protein sequence ID" value="CAB5372815.1"/>
    <property type="molecule type" value="Genomic_DNA"/>
</dbReference>
<feature type="compositionally biased region" description="Acidic residues" evidence="2">
    <location>
        <begin position="143"/>
        <end position="158"/>
    </location>
</feature>
<dbReference type="Proteomes" id="UP000684084">
    <property type="component" value="Unassembled WGS sequence"/>
</dbReference>
<dbReference type="InterPro" id="IPR007052">
    <property type="entry name" value="CS_dom"/>
</dbReference>
<dbReference type="GO" id="GO:0006457">
    <property type="term" value="P:protein folding"/>
    <property type="evidence" value="ECO:0007669"/>
    <property type="project" value="TreeGrafter"/>
</dbReference>
<feature type="region of interest" description="Disordered" evidence="2">
    <location>
        <begin position="112"/>
        <end position="227"/>
    </location>
</feature>
<dbReference type="OrthoDB" id="1564555at2759"/>
<proteinExistence type="inferred from homology"/>